<dbReference type="Pfam" id="PF00884">
    <property type="entry name" value="Sulfatase"/>
    <property type="match status" value="1"/>
</dbReference>
<proteinExistence type="inferred from homology"/>
<dbReference type="PANTHER" id="PTHR42693">
    <property type="entry name" value="ARYLSULFATASE FAMILY MEMBER"/>
    <property type="match status" value="1"/>
</dbReference>
<dbReference type="Proteomes" id="UP000294508">
    <property type="component" value="Unassembled WGS sequence"/>
</dbReference>
<evidence type="ECO:0000256" key="2">
    <source>
        <dbReference type="ARBA" id="ARBA00022723"/>
    </source>
</evidence>
<comment type="caution">
    <text evidence="6">The sequence shown here is derived from an EMBL/GenBank/DDBJ whole genome shotgun (WGS) entry which is preliminary data.</text>
</comment>
<evidence type="ECO:0000256" key="1">
    <source>
        <dbReference type="ARBA" id="ARBA00008779"/>
    </source>
</evidence>
<evidence type="ECO:0000313" key="7">
    <source>
        <dbReference type="Proteomes" id="UP000294508"/>
    </source>
</evidence>
<evidence type="ECO:0000256" key="3">
    <source>
        <dbReference type="ARBA" id="ARBA00022801"/>
    </source>
</evidence>
<name>A0A4R2HB41_9ACTN</name>
<dbReference type="GO" id="GO:0016787">
    <property type="term" value="F:hydrolase activity"/>
    <property type="evidence" value="ECO:0007669"/>
    <property type="project" value="UniProtKB-KW"/>
</dbReference>
<evidence type="ECO:0000313" key="6">
    <source>
        <dbReference type="EMBL" id="TCO22347.1"/>
    </source>
</evidence>
<organism evidence="6 7">
    <name type="scientific">Kribbella steppae</name>
    <dbReference type="NCBI Taxonomy" id="2512223"/>
    <lineage>
        <taxon>Bacteria</taxon>
        <taxon>Bacillati</taxon>
        <taxon>Actinomycetota</taxon>
        <taxon>Actinomycetes</taxon>
        <taxon>Propionibacteriales</taxon>
        <taxon>Kribbellaceae</taxon>
        <taxon>Kribbella</taxon>
    </lineage>
</organism>
<sequence length="781" mass="86589">MSKPFRGKIDIDIKDSVPDWEPYTQPIAADGAPNVLYVVLDDVGFSAIEPFGGLIETPNVRRIAQQGLTYTNFHTTALCSPTRSCLMTGRNHTTNGMGCITEATSGFPNANGHIPFECANIAEVLGEQGWNTFIVGKWHLCAEDEMNLASSKRQWPLGRGFERYYGFLGGETNQWYPDLIYDNHPVPQPAMPEDGYHLTVDLTDKAIEFIQDSKAIAPDKPFFLYYCPGAAHAPHHAPKEWADKYRGRFDMGYEAYREGVLDRQKAMGLLPESAELSPINPYTETTSHDGKPWSEVDRVRPWDSLSDAEQRLFARMAEVYAGFLSHADHELGRLLDYLEGAGQLDNTIVMLVSDNGASGEGGPNGSVNENKFFNGVPDTIEENLKALDRLGGPETYNHYPTGWAWAFNTPFKMWKRYANYEGGTADPLIVSWPRGFTASGEMRRQYTHAVDIVPTMYECLGVELPDVVNGYTQKPLEGTSFRYTFDDAAAETQKETQFYSMLGTRAIWHKGWKAATAVPAAPESWGDFHLQRWELFDTEADPSECEDLADKHPEKLQQLVALWWAEAGRLQALPLESRGAVEILTTERPQLSRPRTRYVYHAGGAEIPESVAPNIRNRSYTIAAELEVATPEAGGVIFSQGSRFGGHALYLNEGKLRYVYNWVGELVQTIEADQTIPTGHVVVSASFEKDGNAMPAEGVLSLYIRDRKVGEGRIRTQPGKFGLGGGGLVVGRSGAEPVTDDYPGERPWPFVGATVKRVVIDVSGESFADLALEARAAFARQ</sequence>
<dbReference type="AlphaFoldDB" id="A0A4R2HB41"/>
<keyword evidence="2" id="KW-0479">Metal-binding</keyword>
<dbReference type="EMBL" id="SLWN01000010">
    <property type="protein sequence ID" value="TCO22347.1"/>
    <property type="molecule type" value="Genomic_DNA"/>
</dbReference>
<keyword evidence="7" id="KW-1185">Reference proteome</keyword>
<comment type="similarity">
    <text evidence="1">Belongs to the sulfatase family.</text>
</comment>
<evidence type="ECO:0000259" key="5">
    <source>
        <dbReference type="Pfam" id="PF00884"/>
    </source>
</evidence>
<dbReference type="SUPFAM" id="SSF53649">
    <property type="entry name" value="Alkaline phosphatase-like"/>
    <property type="match status" value="1"/>
</dbReference>
<dbReference type="InterPro" id="IPR024607">
    <property type="entry name" value="Sulfatase_CS"/>
</dbReference>
<dbReference type="OrthoDB" id="9777306at2"/>
<feature type="domain" description="Sulfatase N-terminal" evidence="5">
    <location>
        <begin position="33"/>
        <end position="462"/>
    </location>
</feature>
<accession>A0A4R2HB41</accession>
<dbReference type="InterPro" id="IPR000917">
    <property type="entry name" value="Sulfatase_N"/>
</dbReference>
<dbReference type="Gene3D" id="3.40.720.10">
    <property type="entry name" value="Alkaline Phosphatase, subunit A"/>
    <property type="match status" value="1"/>
</dbReference>
<dbReference type="Gene3D" id="3.30.1120.10">
    <property type="match status" value="1"/>
</dbReference>
<gene>
    <name evidence="6" type="ORF">EV652_110333</name>
</gene>
<dbReference type="RefSeq" id="WP_132212452.1">
    <property type="nucleotide sequence ID" value="NZ_SLWN01000010.1"/>
</dbReference>
<keyword evidence="3" id="KW-0378">Hydrolase</keyword>
<keyword evidence="4" id="KW-0106">Calcium</keyword>
<dbReference type="GO" id="GO:0046872">
    <property type="term" value="F:metal ion binding"/>
    <property type="evidence" value="ECO:0007669"/>
    <property type="project" value="UniProtKB-KW"/>
</dbReference>
<dbReference type="CDD" id="cd16025">
    <property type="entry name" value="PAS_like"/>
    <property type="match status" value="1"/>
</dbReference>
<dbReference type="InterPro" id="IPR050738">
    <property type="entry name" value="Sulfatase"/>
</dbReference>
<dbReference type="PANTHER" id="PTHR42693:SF43">
    <property type="entry name" value="BLL2667 PROTEIN"/>
    <property type="match status" value="1"/>
</dbReference>
<evidence type="ECO:0000256" key="4">
    <source>
        <dbReference type="ARBA" id="ARBA00022837"/>
    </source>
</evidence>
<reference evidence="6 7" key="1">
    <citation type="journal article" date="2015" name="Stand. Genomic Sci.">
        <title>Genomic Encyclopedia of Bacterial and Archaeal Type Strains, Phase III: the genomes of soil and plant-associated and newly described type strains.</title>
        <authorList>
            <person name="Whitman W.B."/>
            <person name="Woyke T."/>
            <person name="Klenk H.P."/>
            <person name="Zhou Y."/>
            <person name="Lilburn T.G."/>
            <person name="Beck B.J."/>
            <person name="De Vos P."/>
            <person name="Vandamme P."/>
            <person name="Eisen J.A."/>
            <person name="Garrity G."/>
            <person name="Hugenholtz P."/>
            <person name="Kyrpides N.C."/>
        </authorList>
    </citation>
    <scope>NUCLEOTIDE SEQUENCE [LARGE SCALE GENOMIC DNA]</scope>
    <source>
        <strain evidence="6 7">VKM Ac-2572</strain>
    </source>
</reference>
<dbReference type="PROSITE" id="PS00523">
    <property type="entry name" value="SULFATASE_1"/>
    <property type="match status" value="1"/>
</dbReference>
<dbReference type="InterPro" id="IPR017850">
    <property type="entry name" value="Alkaline_phosphatase_core_sf"/>
</dbReference>
<protein>
    <submittedName>
        <fullName evidence="6">Arylsulfatase</fullName>
    </submittedName>
</protein>